<dbReference type="InterPro" id="IPR001544">
    <property type="entry name" value="Aminotrans_IV"/>
</dbReference>
<dbReference type="Pfam" id="PF01063">
    <property type="entry name" value="Aminotran_4"/>
    <property type="match status" value="1"/>
</dbReference>
<dbReference type="GO" id="GO:0004084">
    <property type="term" value="F:branched-chain-amino-acid transaminase activity"/>
    <property type="evidence" value="ECO:0007669"/>
    <property type="project" value="UniProtKB-EC"/>
</dbReference>
<dbReference type="EC" id="2.6.1.42" evidence="6"/>
<dbReference type="PANTHER" id="PTHR42743:SF11">
    <property type="entry name" value="AMINODEOXYCHORISMATE LYASE"/>
    <property type="match status" value="1"/>
</dbReference>
<keyword evidence="11" id="KW-1185">Reference proteome</keyword>
<protein>
    <recommendedName>
        <fullName evidence="6">branched-chain-amino-acid transaminase</fullName>
        <ecNumber evidence="6">2.6.1.42</ecNumber>
    </recommendedName>
</protein>
<comment type="function">
    <text evidence="1">Acts on leucine, isoleucine and valine.</text>
</comment>
<evidence type="ECO:0000256" key="6">
    <source>
        <dbReference type="ARBA" id="ARBA00013053"/>
    </source>
</evidence>
<evidence type="ECO:0000256" key="8">
    <source>
        <dbReference type="ARBA" id="ARBA00048798"/>
    </source>
</evidence>
<evidence type="ECO:0000256" key="9">
    <source>
        <dbReference type="ARBA" id="ARBA00049229"/>
    </source>
</evidence>
<evidence type="ECO:0000256" key="3">
    <source>
        <dbReference type="ARBA" id="ARBA00004931"/>
    </source>
</evidence>
<name>A0A1G6VXR8_9GAMM</name>
<keyword evidence="10" id="KW-0032">Aminotransferase</keyword>
<evidence type="ECO:0000256" key="2">
    <source>
        <dbReference type="ARBA" id="ARBA00004824"/>
    </source>
</evidence>
<dbReference type="InterPro" id="IPR036038">
    <property type="entry name" value="Aminotransferase-like"/>
</dbReference>
<dbReference type="Gene3D" id="3.20.10.10">
    <property type="entry name" value="D-amino Acid Aminotransferase, subunit A, domain 2"/>
    <property type="match status" value="1"/>
</dbReference>
<evidence type="ECO:0000313" key="11">
    <source>
        <dbReference type="Proteomes" id="UP000199603"/>
    </source>
</evidence>
<evidence type="ECO:0000313" key="10">
    <source>
        <dbReference type="EMBL" id="SDD58510.1"/>
    </source>
</evidence>
<sequence>MSLSLWYNGDIVRVDEIGIHPLAHGLHYGTGVFEGIRAYATPDGAAVFRLRDHLDRMARGCEALGIRFSISEFEAATLAVLRENRHRDAYIRPLATYARGGLGLDVEVLGEDVLVASMPWKPHLGSERVKLTHSPYRRNTAAAIPPLKLCGAYVNSILAKREATSRGFGEALFTDAQGRVVECTGENVFMVKDGRVTAVEHPDALPGITRATVIELAGADSRPVSLDELKDADEIFLTGTSAEIAQVGWLDARELGANPISMELRRLYQRVVTGQEASRSGWLTAY</sequence>
<comment type="pathway">
    <text evidence="2">Amino-acid biosynthesis; L-isoleucine biosynthesis; L-isoleucine from 2-oxobutanoate: step 4/4.</text>
</comment>
<dbReference type="GO" id="GO:0046394">
    <property type="term" value="P:carboxylic acid biosynthetic process"/>
    <property type="evidence" value="ECO:0007669"/>
    <property type="project" value="UniProtKB-ARBA"/>
</dbReference>
<keyword evidence="10" id="KW-0808">Transferase</keyword>
<dbReference type="SUPFAM" id="SSF56752">
    <property type="entry name" value="D-aminoacid aminotransferase-like PLP-dependent enzymes"/>
    <property type="match status" value="1"/>
</dbReference>
<comment type="catalytic activity">
    <reaction evidence="7">
        <text>L-valine + 2-oxoglutarate = 3-methyl-2-oxobutanoate + L-glutamate</text>
        <dbReference type="Rhea" id="RHEA:24813"/>
        <dbReference type="ChEBI" id="CHEBI:11851"/>
        <dbReference type="ChEBI" id="CHEBI:16810"/>
        <dbReference type="ChEBI" id="CHEBI:29985"/>
        <dbReference type="ChEBI" id="CHEBI:57762"/>
        <dbReference type="EC" id="2.6.1.42"/>
    </reaction>
</comment>
<dbReference type="InterPro" id="IPR050571">
    <property type="entry name" value="Class-IV_PLP-Dep_Aminotrnsfr"/>
</dbReference>
<dbReference type="STRING" id="265719.SAMN04488509_10418"/>
<comment type="pathway">
    <text evidence="4">Amino-acid biosynthesis; L-leucine biosynthesis; L-leucine from 3-methyl-2-oxobutanoate: step 4/4.</text>
</comment>
<dbReference type="InterPro" id="IPR043131">
    <property type="entry name" value="BCAT-like_N"/>
</dbReference>
<organism evidence="10 11">
    <name type="scientific">Aquimonas voraii</name>
    <dbReference type="NCBI Taxonomy" id="265719"/>
    <lineage>
        <taxon>Bacteria</taxon>
        <taxon>Pseudomonadati</taxon>
        <taxon>Pseudomonadota</taxon>
        <taxon>Gammaproteobacteria</taxon>
        <taxon>Lysobacterales</taxon>
        <taxon>Lysobacteraceae</taxon>
        <taxon>Aquimonas</taxon>
    </lineage>
</organism>
<dbReference type="EMBL" id="FNAG01000004">
    <property type="protein sequence ID" value="SDD58510.1"/>
    <property type="molecule type" value="Genomic_DNA"/>
</dbReference>
<reference evidence="10 11" key="1">
    <citation type="submission" date="2016-10" db="EMBL/GenBank/DDBJ databases">
        <authorList>
            <person name="de Groot N.N."/>
        </authorList>
    </citation>
    <scope>NUCLEOTIDE SEQUENCE [LARGE SCALE GENOMIC DNA]</scope>
    <source>
        <strain evidence="10 11">DSM 16957</strain>
    </source>
</reference>
<dbReference type="OrthoDB" id="9804984at2"/>
<dbReference type="AlphaFoldDB" id="A0A1G6VXR8"/>
<dbReference type="Proteomes" id="UP000199603">
    <property type="component" value="Unassembled WGS sequence"/>
</dbReference>
<comment type="pathway">
    <text evidence="3">Amino-acid biosynthesis; L-valine biosynthesis; L-valine from pyruvate: step 4/4.</text>
</comment>
<dbReference type="InterPro" id="IPR043132">
    <property type="entry name" value="BCAT-like_C"/>
</dbReference>
<evidence type="ECO:0000256" key="7">
    <source>
        <dbReference type="ARBA" id="ARBA00048212"/>
    </source>
</evidence>
<proteinExistence type="inferred from homology"/>
<dbReference type="PANTHER" id="PTHR42743">
    <property type="entry name" value="AMINO-ACID AMINOTRANSFERASE"/>
    <property type="match status" value="1"/>
</dbReference>
<dbReference type="RefSeq" id="WP_091241555.1">
    <property type="nucleotide sequence ID" value="NZ_FNAG01000004.1"/>
</dbReference>
<comment type="catalytic activity">
    <reaction evidence="8">
        <text>L-isoleucine + 2-oxoglutarate = (S)-3-methyl-2-oxopentanoate + L-glutamate</text>
        <dbReference type="Rhea" id="RHEA:24801"/>
        <dbReference type="ChEBI" id="CHEBI:16810"/>
        <dbReference type="ChEBI" id="CHEBI:29985"/>
        <dbReference type="ChEBI" id="CHEBI:35146"/>
        <dbReference type="ChEBI" id="CHEBI:58045"/>
        <dbReference type="EC" id="2.6.1.42"/>
    </reaction>
</comment>
<gene>
    <name evidence="10" type="ORF">SAMN04488509_10418</name>
</gene>
<evidence type="ECO:0000256" key="4">
    <source>
        <dbReference type="ARBA" id="ARBA00005072"/>
    </source>
</evidence>
<accession>A0A1G6VXR8</accession>
<evidence type="ECO:0000256" key="1">
    <source>
        <dbReference type="ARBA" id="ARBA00003109"/>
    </source>
</evidence>
<comment type="catalytic activity">
    <reaction evidence="9">
        <text>L-leucine + 2-oxoglutarate = 4-methyl-2-oxopentanoate + L-glutamate</text>
        <dbReference type="Rhea" id="RHEA:18321"/>
        <dbReference type="ChEBI" id="CHEBI:16810"/>
        <dbReference type="ChEBI" id="CHEBI:17865"/>
        <dbReference type="ChEBI" id="CHEBI:29985"/>
        <dbReference type="ChEBI" id="CHEBI:57427"/>
        <dbReference type="EC" id="2.6.1.42"/>
    </reaction>
</comment>
<dbReference type="Gene3D" id="3.30.470.10">
    <property type="match status" value="1"/>
</dbReference>
<evidence type="ECO:0000256" key="5">
    <source>
        <dbReference type="ARBA" id="ARBA00009320"/>
    </source>
</evidence>
<comment type="similarity">
    <text evidence="5">Belongs to the class-IV pyridoxal-phosphate-dependent aminotransferase family.</text>
</comment>